<evidence type="ECO:0000313" key="3">
    <source>
        <dbReference type="Proteomes" id="UP000315783"/>
    </source>
</evidence>
<name>A0A545V2H2_9HYPO</name>
<accession>A0A545V2H2</accession>
<gene>
    <name evidence="2" type="ORF">IF1G_05740</name>
</gene>
<evidence type="ECO:0000259" key="1">
    <source>
        <dbReference type="Pfam" id="PF20150"/>
    </source>
</evidence>
<protein>
    <recommendedName>
        <fullName evidence="1">2EXR domain-containing protein</fullName>
    </recommendedName>
</protein>
<keyword evidence="3" id="KW-1185">Reference proteome</keyword>
<sequence>MSHFDKFQDLPPELRARIWELARERRRILVRTHRLRPAQSLLRLPLLAPVPPLLHACRESRRCMMMAGYHKAFFDASPSDSSASSSSLWSLSSSSSPSSPSSAAGPRSATATATVVRGPPYTWVDYSHDVLCIAEQQLPVLALGPRRHLVRHVEVLCNLSDRLFYTSRRRCFRHGAALFELSRLQTAMLITEDPGDGPVDRWSAVAFGVMIDCYATCRPVSFDVRVIDVGSPKLGVLTAANFRRRMAGTRPVEVSDLAGLDIYTLSDAEVWTAWDTKNDAGWKHVGCECQHATLRAQRY</sequence>
<reference evidence="2 3" key="1">
    <citation type="journal article" date="2019" name="Appl. Microbiol. Biotechnol.">
        <title>Genome sequence of Isaria javanica and comparative genome analysis insights into family S53 peptidase evolution in fungal entomopathogens.</title>
        <authorList>
            <person name="Lin R."/>
            <person name="Zhang X."/>
            <person name="Xin B."/>
            <person name="Zou M."/>
            <person name="Gao Y."/>
            <person name="Qin F."/>
            <person name="Hu Q."/>
            <person name="Xie B."/>
            <person name="Cheng X."/>
        </authorList>
    </citation>
    <scope>NUCLEOTIDE SEQUENCE [LARGE SCALE GENOMIC DNA]</scope>
    <source>
        <strain evidence="2 3">IJ1G</strain>
    </source>
</reference>
<dbReference type="PANTHER" id="PTHR35910">
    <property type="entry name" value="2EXR DOMAIN-CONTAINING PROTEIN"/>
    <property type="match status" value="1"/>
</dbReference>
<dbReference type="Proteomes" id="UP000315783">
    <property type="component" value="Unassembled WGS sequence"/>
</dbReference>
<comment type="caution">
    <text evidence="2">The sequence shown here is derived from an EMBL/GenBank/DDBJ whole genome shotgun (WGS) entry which is preliminary data.</text>
</comment>
<dbReference type="AlphaFoldDB" id="A0A545V2H2"/>
<dbReference type="InterPro" id="IPR045518">
    <property type="entry name" value="2EXR"/>
</dbReference>
<evidence type="ECO:0000313" key="2">
    <source>
        <dbReference type="EMBL" id="TQV95911.1"/>
    </source>
</evidence>
<dbReference type="EMBL" id="SPUK01000007">
    <property type="protein sequence ID" value="TQV95911.1"/>
    <property type="molecule type" value="Genomic_DNA"/>
</dbReference>
<organism evidence="2 3">
    <name type="scientific">Cordyceps javanica</name>
    <dbReference type="NCBI Taxonomy" id="43265"/>
    <lineage>
        <taxon>Eukaryota</taxon>
        <taxon>Fungi</taxon>
        <taxon>Dikarya</taxon>
        <taxon>Ascomycota</taxon>
        <taxon>Pezizomycotina</taxon>
        <taxon>Sordariomycetes</taxon>
        <taxon>Hypocreomycetidae</taxon>
        <taxon>Hypocreales</taxon>
        <taxon>Cordycipitaceae</taxon>
        <taxon>Cordyceps</taxon>
    </lineage>
</organism>
<dbReference type="PANTHER" id="PTHR35910:SF1">
    <property type="entry name" value="2EXR DOMAIN-CONTAINING PROTEIN"/>
    <property type="match status" value="1"/>
</dbReference>
<proteinExistence type="predicted"/>
<dbReference type="Pfam" id="PF20150">
    <property type="entry name" value="2EXR"/>
    <property type="match status" value="1"/>
</dbReference>
<dbReference type="OrthoDB" id="3473305at2759"/>
<feature type="domain" description="2EXR" evidence="1">
    <location>
        <begin position="4"/>
        <end position="131"/>
    </location>
</feature>